<dbReference type="AlphaFoldDB" id="A0A542BFI3"/>
<protein>
    <submittedName>
        <fullName evidence="1">Uncharacterized protein</fullName>
    </submittedName>
</protein>
<name>A0A542BFI3_SERFO</name>
<sequence>MRYIQTTTAADVTDTLRQYQADLLAGPCWMSVWPLIERLLSRESEMQLVWQNIARQALTWQQCYCLLEQIVLAGRFSRPEIVSRLKDDYHQLEELNRTISKTAGDLAEMILARDAILNRNAFTLERTTHIVELMEMAEDNDGLCRSYLHETLDGLTCRYDGKYWPRLPGILQVIAREHPEIECLSESDQTIINGRGKVLPDYLRELFSNIENVRQGPWGLPKGFTLTDSSLATLATVTLDHTEVISADAVKVRRSEFSKRGERGAWPFKSLKAADSRPLT</sequence>
<reference evidence="1" key="2">
    <citation type="submission" date="2019-08" db="EMBL/GenBank/DDBJ databases">
        <title>Investigation of anaerobic lignin degradation for improved lignocellulosic biofuels.</title>
        <authorList>
            <person name="Deangelis K.PhD."/>
        </authorList>
    </citation>
    <scope>NUCLEOTIDE SEQUENCE [LARGE SCALE GENOMIC DNA]</scope>
    <source>
        <strain evidence="1">128R</strain>
    </source>
</reference>
<reference evidence="1" key="1">
    <citation type="submission" date="2019-06" db="EMBL/GenBank/DDBJ databases">
        <authorList>
            <person name="Deangelis K."/>
            <person name="Huntemann M."/>
            <person name="Clum A."/>
            <person name="Pillay M."/>
            <person name="Palaniappan K."/>
            <person name="Varghese N."/>
            <person name="Mikhailova N."/>
            <person name="Stamatis D."/>
            <person name="Reddy T."/>
            <person name="Daum C."/>
            <person name="Shapiro N."/>
            <person name="Ivanova N."/>
            <person name="Kyrpides N."/>
            <person name="Woyke T."/>
        </authorList>
    </citation>
    <scope>NUCLEOTIDE SEQUENCE [LARGE SCALE GENOMIC DNA]</scope>
    <source>
        <strain evidence="1">128R</strain>
    </source>
</reference>
<proteinExistence type="predicted"/>
<gene>
    <name evidence="1" type="ORF">FHU10_5263</name>
</gene>
<comment type="caution">
    <text evidence="1">The sequence shown here is derived from an EMBL/GenBank/DDBJ whole genome shotgun (WGS) entry which is preliminary data.</text>
</comment>
<organism evidence="1">
    <name type="scientific">Serratia fonticola</name>
    <dbReference type="NCBI Taxonomy" id="47917"/>
    <lineage>
        <taxon>Bacteria</taxon>
        <taxon>Pseudomonadati</taxon>
        <taxon>Pseudomonadota</taxon>
        <taxon>Gammaproteobacteria</taxon>
        <taxon>Enterobacterales</taxon>
        <taxon>Yersiniaceae</taxon>
        <taxon>Serratia</taxon>
    </lineage>
</organism>
<accession>A0A542BFI3</accession>
<dbReference type="OrthoDB" id="7593213at2"/>
<dbReference type="EMBL" id="VISQ01000002">
    <property type="protein sequence ID" value="TVZ61568.1"/>
    <property type="molecule type" value="Genomic_DNA"/>
</dbReference>
<evidence type="ECO:0000313" key="1">
    <source>
        <dbReference type="EMBL" id="TVZ61568.1"/>
    </source>
</evidence>